<evidence type="ECO:0000313" key="3">
    <source>
        <dbReference type="Proteomes" id="UP000480350"/>
    </source>
</evidence>
<keyword evidence="1" id="KW-1133">Transmembrane helix</keyword>
<keyword evidence="3" id="KW-1185">Reference proteome</keyword>
<gene>
    <name evidence="2" type="ORF">GQ651_03985</name>
</gene>
<comment type="caution">
    <text evidence="2">The sequence shown here is derived from an EMBL/GenBank/DDBJ whole genome shotgun (WGS) entry which is preliminary data.</text>
</comment>
<feature type="transmembrane region" description="Helical" evidence="1">
    <location>
        <begin position="26"/>
        <end position="44"/>
    </location>
</feature>
<reference evidence="2 3" key="1">
    <citation type="submission" date="2019-12" db="EMBL/GenBank/DDBJ databases">
        <authorList>
            <person name="Lee S.D."/>
        </authorList>
    </citation>
    <scope>NUCLEOTIDE SEQUENCE [LARGE SCALE GENOMIC DNA]</scope>
    <source>
        <strain evidence="2 3">GH1-50</strain>
    </source>
</reference>
<organism evidence="2 3">
    <name type="scientific">Kangsaoukella pontilimi</name>
    <dbReference type="NCBI Taxonomy" id="2691042"/>
    <lineage>
        <taxon>Bacteria</taxon>
        <taxon>Pseudomonadati</taxon>
        <taxon>Pseudomonadota</taxon>
        <taxon>Alphaproteobacteria</taxon>
        <taxon>Rhodobacterales</taxon>
        <taxon>Paracoccaceae</taxon>
        <taxon>Kangsaoukella</taxon>
    </lineage>
</organism>
<reference evidence="2 3" key="2">
    <citation type="submission" date="2020-03" db="EMBL/GenBank/DDBJ databases">
        <title>Kangsaoukella pontilimi gen. nov., sp. nov., a new member of the family Rhodobacteraceae isolated from a tidal mudflat.</title>
        <authorList>
            <person name="Kim I.S."/>
        </authorList>
    </citation>
    <scope>NUCLEOTIDE SEQUENCE [LARGE SCALE GENOMIC DNA]</scope>
    <source>
        <strain evidence="2 3">GH1-50</strain>
    </source>
</reference>
<dbReference type="AlphaFoldDB" id="A0A7C9J1Q8"/>
<proteinExistence type="predicted"/>
<keyword evidence="1" id="KW-0472">Membrane</keyword>
<protein>
    <recommendedName>
        <fullName evidence="4">Tetratricopeptide repeat-like domain-containing protein</fullName>
    </recommendedName>
</protein>
<evidence type="ECO:0008006" key="4">
    <source>
        <dbReference type="Google" id="ProtNLM"/>
    </source>
</evidence>
<keyword evidence="1" id="KW-0812">Transmembrane</keyword>
<evidence type="ECO:0000313" key="2">
    <source>
        <dbReference type="EMBL" id="MXQ07001.1"/>
    </source>
</evidence>
<name>A0A7C9J1Q8_9RHOB</name>
<dbReference type="Proteomes" id="UP000480350">
    <property type="component" value="Unassembled WGS sequence"/>
</dbReference>
<sequence>MSNQDSFINEVTEEVRRERLYKLFRRYGWIPLVAVVVIVGGAAINEFFKARAQAEAEAAGDALLAAFEADDAATRADALAGIDPGDNAGRVALIALSQATALVEAGDVDDAIAVLETLAVNPGTPAVYQELATLKAAMLGAGRTDPEARIQRLNGLVVGGSAFSLMALEQIALAEIEMGRTDAAIETLRGILVDASVTEDLRRRATQLIVSLGAPQAALAQ</sequence>
<accession>A0A7C9J1Q8</accession>
<dbReference type="RefSeq" id="WP_160762908.1">
    <property type="nucleotide sequence ID" value="NZ_WUPT01000001.1"/>
</dbReference>
<evidence type="ECO:0000256" key="1">
    <source>
        <dbReference type="SAM" id="Phobius"/>
    </source>
</evidence>
<dbReference type="EMBL" id="WUPT01000001">
    <property type="protein sequence ID" value="MXQ07001.1"/>
    <property type="molecule type" value="Genomic_DNA"/>
</dbReference>